<dbReference type="Gene3D" id="3.10.129.10">
    <property type="entry name" value="Hotdog Thioesterase"/>
    <property type="match status" value="1"/>
</dbReference>
<dbReference type="SUPFAM" id="SSF54637">
    <property type="entry name" value="Thioesterase/thiol ester dehydrase-isomerase"/>
    <property type="match status" value="1"/>
</dbReference>
<keyword evidence="5" id="KW-1185">Reference proteome</keyword>
<gene>
    <name evidence="4" type="ORF">LPC04_11485</name>
</gene>
<comment type="caution">
    <text evidence="4">The sequence shown here is derived from an EMBL/GenBank/DDBJ whole genome shotgun (WGS) entry which is preliminary data.</text>
</comment>
<reference evidence="4" key="1">
    <citation type="submission" date="2021-11" db="EMBL/GenBank/DDBJ databases">
        <title>BS-T2-15 a new species belonging to the Comamonadaceae family isolated from the soil of a French oak forest.</title>
        <authorList>
            <person name="Mieszkin S."/>
            <person name="Alain K."/>
        </authorList>
    </citation>
    <scope>NUCLEOTIDE SEQUENCE</scope>
    <source>
        <strain evidence="4">BS-T2-15</strain>
    </source>
</reference>
<dbReference type="GO" id="GO:0047617">
    <property type="term" value="F:fatty acyl-CoA hydrolase activity"/>
    <property type="evidence" value="ECO:0007669"/>
    <property type="project" value="TreeGrafter"/>
</dbReference>
<dbReference type="SUPFAM" id="SSF55729">
    <property type="entry name" value="Acyl-CoA N-acyltransferases (Nat)"/>
    <property type="match status" value="1"/>
</dbReference>
<evidence type="ECO:0000256" key="1">
    <source>
        <dbReference type="ARBA" id="ARBA00005953"/>
    </source>
</evidence>
<dbReference type="NCBIfam" id="TIGR00051">
    <property type="entry name" value="YbgC/FadM family acyl-CoA thioesterase"/>
    <property type="match status" value="1"/>
</dbReference>
<dbReference type="RefSeq" id="WP_275682355.1">
    <property type="nucleotide sequence ID" value="NZ_JAJLJH010000002.1"/>
</dbReference>
<dbReference type="CDD" id="cd00586">
    <property type="entry name" value="4HBT"/>
    <property type="match status" value="1"/>
</dbReference>
<feature type="domain" description="N-acetyltransferase" evidence="3">
    <location>
        <begin position="144"/>
        <end position="287"/>
    </location>
</feature>
<dbReference type="EMBL" id="JAJLJH010000002">
    <property type="protein sequence ID" value="MCK9686328.1"/>
    <property type="molecule type" value="Genomic_DNA"/>
</dbReference>
<evidence type="ECO:0000259" key="3">
    <source>
        <dbReference type="PROSITE" id="PS51186"/>
    </source>
</evidence>
<dbReference type="Pfam" id="PF13673">
    <property type="entry name" value="Acetyltransf_10"/>
    <property type="match status" value="1"/>
</dbReference>
<proteinExistence type="inferred from homology"/>
<dbReference type="Gene3D" id="3.40.630.30">
    <property type="match status" value="1"/>
</dbReference>
<dbReference type="InterPro" id="IPR000182">
    <property type="entry name" value="GNAT_dom"/>
</dbReference>
<name>A0A9X2BZ62_9BURK</name>
<dbReference type="GO" id="GO:0016747">
    <property type="term" value="F:acyltransferase activity, transferring groups other than amino-acyl groups"/>
    <property type="evidence" value="ECO:0007669"/>
    <property type="project" value="InterPro"/>
</dbReference>
<dbReference type="InterPro" id="IPR006684">
    <property type="entry name" value="YbgC/YbaW"/>
</dbReference>
<dbReference type="AlphaFoldDB" id="A0A9X2BZ62"/>
<sequence>MKRSEFRFLDPLRVRWAEVDMQKVVFNGHYLMYVDTAMGNYWRALALPYEATLAALGGDLFVRKSTLEYLAPAGYDDALDVGIRFESAGTSSLRFVAAVFRGEELLVHGEIVYVWTDAATRRPQPAPAALVDAFRAHAAGEAMVRVSVGGWSELGAEAQAIRTAVFVDEQKVPLALERDAADLVAVHALARNRLGLAVGTGRLLAAGGPGHPARIGRMAVSRGLRGANIGRELLEALMATAGRRGDREVMLHAQVSAIGFYRRAGFLAHGEPFDEAGIGHLEMRRRP</sequence>
<dbReference type="InterPro" id="IPR050563">
    <property type="entry name" value="4-hydroxybenzoyl-CoA_TE"/>
</dbReference>
<dbReference type="PROSITE" id="PS51186">
    <property type="entry name" value="GNAT"/>
    <property type="match status" value="1"/>
</dbReference>
<dbReference type="PANTHER" id="PTHR31793">
    <property type="entry name" value="4-HYDROXYBENZOYL-COA THIOESTERASE FAMILY MEMBER"/>
    <property type="match status" value="1"/>
</dbReference>
<dbReference type="InterPro" id="IPR029069">
    <property type="entry name" value="HotDog_dom_sf"/>
</dbReference>
<keyword evidence="2 4" id="KW-0378">Hydrolase</keyword>
<dbReference type="Pfam" id="PF13279">
    <property type="entry name" value="4HBT_2"/>
    <property type="match status" value="1"/>
</dbReference>
<dbReference type="CDD" id="cd04301">
    <property type="entry name" value="NAT_SF"/>
    <property type="match status" value="1"/>
</dbReference>
<evidence type="ECO:0000256" key="2">
    <source>
        <dbReference type="ARBA" id="ARBA00022801"/>
    </source>
</evidence>
<evidence type="ECO:0000313" key="4">
    <source>
        <dbReference type="EMBL" id="MCK9686328.1"/>
    </source>
</evidence>
<comment type="similarity">
    <text evidence="1">Belongs to the 4-hydroxybenzoyl-CoA thioesterase family.</text>
</comment>
<dbReference type="PANTHER" id="PTHR31793:SF27">
    <property type="entry name" value="NOVEL THIOESTERASE SUPERFAMILY DOMAIN AND SAPOSIN A-TYPE DOMAIN CONTAINING PROTEIN (0610012H03RIK)"/>
    <property type="match status" value="1"/>
</dbReference>
<dbReference type="Proteomes" id="UP001139353">
    <property type="component" value="Unassembled WGS sequence"/>
</dbReference>
<organism evidence="4 5">
    <name type="scientific">Scleromatobacter humisilvae</name>
    <dbReference type="NCBI Taxonomy" id="2897159"/>
    <lineage>
        <taxon>Bacteria</taxon>
        <taxon>Pseudomonadati</taxon>
        <taxon>Pseudomonadota</taxon>
        <taxon>Betaproteobacteria</taxon>
        <taxon>Burkholderiales</taxon>
        <taxon>Sphaerotilaceae</taxon>
        <taxon>Scleromatobacter</taxon>
    </lineage>
</organism>
<dbReference type="EC" id="3.1.2.-" evidence="4"/>
<protein>
    <submittedName>
        <fullName evidence="4">YbgC/FadM family acyl-CoA thioesterase</fullName>
        <ecNumber evidence="4">3.1.2.-</ecNumber>
    </submittedName>
</protein>
<dbReference type="InterPro" id="IPR016181">
    <property type="entry name" value="Acyl_CoA_acyltransferase"/>
</dbReference>
<accession>A0A9X2BZ62</accession>
<evidence type="ECO:0000313" key="5">
    <source>
        <dbReference type="Proteomes" id="UP001139353"/>
    </source>
</evidence>